<evidence type="ECO:0000259" key="3">
    <source>
        <dbReference type="PROSITE" id="PS50015"/>
    </source>
</evidence>
<keyword evidence="2" id="KW-0732">Signal</keyword>
<feature type="domain" description="Saposin B-type" evidence="3">
    <location>
        <begin position="22"/>
        <end position="115"/>
    </location>
</feature>
<keyword evidence="5" id="KW-1185">Reference proteome</keyword>
<dbReference type="AlphaFoldDB" id="A0A9D4LPW5"/>
<accession>A0A9D4LPW5</accession>
<dbReference type="InterPro" id="IPR011001">
    <property type="entry name" value="Saposin-like"/>
</dbReference>
<evidence type="ECO:0000313" key="4">
    <source>
        <dbReference type="EMBL" id="KAH3861876.1"/>
    </source>
</evidence>
<dbReference type="SUPFAM" id="SSF47862">
    <property type="entry name" value="Saposin"/>
    <property type="match status" value="1"/>
</dbReference>
<comment type="caution">
    <text evidence="4">The sequence shown here is derived from an EMBL/GenBank/DDBJ whole genome shotgun (WGS) entry which is preliminary data.</text>
</comment>
<dbReference type="EMBL" id="JAIWYP010000002">
    <property type="protein sequence ID" value="KAH3861876.1"/>
    <property type="molecule type" value="Genomic_DNA"/>
</dbReference>
<dbReference type="InterPro" id="IPR008139">
    <property type="entry name" value="SaposinB_dom"/>
</dbReference>
<dbReference type="Proteomes" id="UP000828390">
    <property type="component" value="Unassembled WGS sequence"/>
</dbReference>
<name>A0A9D4LPW5_DREPO</name>
<protein>
    <recommendedName>
        <fullName evidence="3">Saposin B-type domain-containing protein</fullName>
    </recommendedName>
</protein>
<feature type="chain" id="PRO_5039534209" description="Saposin B-type domain-containing protein" evidence="2">
    <location>
        <begin position="16"/>
        <end position="178"/>
    </location>
</feature>
<reference evidence="4" key="2">
    <citation type="submission" date="2020-11" db="EMBL/GenBank/DDBJ databases">
        <authorList>
            <person name="McCartney M.A."/>
            <person name="Auch B."/>
            <person name="Kono T."/>
            <person name="Mallez S."/>
            <person name="Becker A."/>
            <person name="Gohl D.M."/>
            <person name="Silverstein K.A.T."/>
            <person name="Koren S."/>
            <person name="Bechman K.B."/>
            <person name="Herman A."/>
            <person name="Abrahante J.E."/>
            <person name="Garbe J."/>
        </authorList>
    </citation>
    <scope>NUCLEOTIDE SEQUENCE</scope>
    <source>
        <strain evidence="4">Duluth1</strain>
        <tissue evidence="4">Whole animal</tissue>
    </source>
</reference>
<dbReference type="Gene3D" id="1.10.225.10">
    <property type="entry name" value="Saposin-like"/>
    <property type="match status" value="1"/>
</dbReference>
<dbReference type="PROSITE" id="PS50015">
    <property type="entry name" value="SAP_B"/>
    <property type="match status" value="1"/>
</dbReference>
<gene>
    <name evidence="4" type="ORF">DPMN_024829</name>
</gene>
<evidence type="ECO:0000256" key="1">
    <source>
        <dbReference type="ARBA" id="ARBA00023157"/>
    </source>
</evidence>
<sequence length="178" mass="18836">MKIVLLVVFIGLSRGAPSADPGPGLCDVCHLLVGEIQEQVQGGQAKLAVLGIDKLVKQNRSSAAINATLEKFCNSLPGELGNLCRKIEPLILQGLTQGFDPKVACKFATLCSDSSPGDISILPCEECHSVIDAIGVSNTEEICGIQATCRGEVEQPKEKSLAPHPETDVKVIERTLCS</sequence>
<feature type="signal peptide" evidence="2">
    <location>
        <begin position="1"/>
        <end position="15"/>
    </location>
</feature>
<evidence type="ECO:0000313" key="5">
    <source>
        <dbReference type="Proteomes" id="UP000828390"/>
    </source>
</evidence>
<proteinExistence type="predicted"/>
<organism evidence="4 5">
    <name type="scientific">Dreissena polymorpha</name>
    <name type="common">Zebra mussel</name>
    <name type="synonym">Mytilus polymorpha</name>
    <dbReference type="NCBI Taxonomy" id="45954"/>
    <lineage>
        <taxon>Eukaryota</taxon>
        <taxon>Metazoa</taxon>
        <taxon>Spiralia</taxon>
        <taxon>Lophotrochozoa</taxon>
        <taxon>Mollusca</taxon>
        <taxon>Bivalvia</taxon>
        <taxon>Autobranchia</taxon>
        <taxon>Heteroconchia</taxon>
        <taxon>Euheterodonta</taxon>
        <taxon>Imparidentia</taxon>
        <taxon>Neoheterodontei</taxon>
        <taxon>Myida</taxon>
        <taxon>Dreissenoidea</taxon>
        <taxon>Dreissenidae</taxon>
        <taxon>Dreissena</taxon>
    </lineage>
</organism>
<dbReference type="SMART" id="SM00741">
    <property type="entry name" value="SapB"/>
    <property type="match status" value="1"/>
</dbReference>
<evidence type="ECO:0000256" key="2">
    <source>
        <dbReference type="SAM" id="SignalP"/>
    </source>
</evidence>
<reference evidence="4" key="1">
    <citation type="journal article" date="2019" name="bioRxiv">
        <title>The Genome of the Zebra Mussel, Dreissena polymorpha: A Resource for Invasive Species Research.</title>
        <authorList>
            <person name="McCartney M.A."/>
            <person name="Auch B."/>
            <person name="Kono T."/>
            <person name="Mallez S."/>
            <person name="Zhang Y."/>
            <person name="Obille A."/>
            <person name="Becker A."/>
            <person name="Abrahante J.E."/>
            <person name="Garbe J."/>
            <person name="Badalamenti J.P."/>
            <person name="Herman A."/>
            <person name="Mangelson H."/>
            <person name="Liachko I."/>
            <person name="Sullivan S."/>
            <person name="Sone E.D."/>
            <person name="Koren S."/>
            <person name="Silverstein K.A.T."/>
            <person name="Beckman K.B."/>
            <person name="Gohl D.M."/>
        </authorList>
    </citation>
    <scope>NUCLEOTIDE SEQUENCE</scope>
    <source>
        <strain evidence="4">Duluth1</strain>
        <tissue evidence="4">Whole animal</tissue>
    </source>
</reference>
<keyword evidence="1" id="KW-1015">Disulfide bond</keyword>